<evidence type="ECO:0000313" key="1">
    <source>
        <dbReference type="EMBL" id="BAP58056.1"/>
    </source>
</evidence>
<dbReference type="KEGG" id="tig:THII_3759"/>
<accession>A0A090BW63</accession>
<proteinExistence type="predicted"/>
<evidence type="ECO:0000313" key="2">
    <source>
        <dbReference type="Proteomes" id="UP000031623"/>
    </source>
</evidence>
<keyword evidence="2" id="KW-1185">Reference proteome</keyword>
<dbReference type="Proteomes" id="UP000031623">
    <property type="component" value="Chromosome"/>
</dbReference>
<dbReference type="HOGENOM" id="CLU_2884528_0_0_6"/>
<dbReference type="AlphaFoldDB" id="A0A090BW63"/>
<dbReference type="STRING" id="40754.THII_3759"/>
<reference evidence="1 2" key="1">
    <citation type="journal article" date="2014" name="ISME J.">
        <title>Ecophysiology of Thioploca ingrica as revealed by the complete genome sequence supplemented with proteomic evidence.</title>
        <authorList>
            <person name="Kojima H."/>
            <person name="Ogura Y."/>
            <person name="Yamamoto N."/>
            <person name="Togashi T."/>
            <person name="Mori H."/>
            <person name="Watanabe T."/>
            <person name="Nemoto F."/>
            <person name="Kurokawa K."/>
            <person name="Hayashi T."/>
            <person name="Fukui M."/>
        </authorList>
    </citation>
    <scope>NUCLEOTIDE SEQUENCE [LARGE SCALE GENOMIC DNA]</scope>
</reference>
<organism evidence="1 2">
    <name type="scientific">Thioploca ingrica</name>
    <dbReference type="NCBI Taxonomy" id="40754"/>
    <lineage>
        <taxon>Bacteria</taxon>
        <taxon>Pseudomonadati</taxon>
        <taxon>Pseudomonadota</taxon>
        <taxon>Gammaproteobacteria</taxon>
        <taxon>Thiotrichales</taxon>
        <taxon>Thiotrichaceae</taxon>
        <taxon>Thioploca</taxon>
    </lineage>
</organism>
<sequence>MENLTIDLSILPNKAQHELYDFYQFLVYKYTSKPQPEKINITEVVPRRVNPFEPLKRESVYDR</sequence>
<evidence type="ECO:0008006" key="3">
    <source>
        <dbReference type="Google" id="ProtNLM"/>
    </source>
</evidence>
<gene>
    <name evidence="1" type="ORF">THII_3759</name>
</gene>
<dbReference type="OrthoDB" id="7068244at2"/>
<name>A0A090BW63_9GAMM</name>
<protein>
    <recommendedName>
        <fullName evidence="3">DUF2281 domain-containing protein</fullName>
    </recommendedName>
</protein>
<dbReference type="EMBL" id="AP014633">
    <property type="protein sequence ID" value="BAP58056.1"/>
    <property type="molecule type" value="Genomic_DNA"/>
</dbReference>